<keyword evidence="3" id="KW-1015">Disulfide bond</keyword>
<feature type="domain" description="CUB" evidence="9">
    <location>
        <begin position="24"/>
        <end position="137"/>
    </location>
</feature>
<evidence type="ECO:0000256" key="2">
    <source>
        <dbReference type="ARBA" id="ARBA00022656"/>
    </source>
</evidence>
<dbReference type="Proteomes" id="UP001497472">
    <property type="component" value="Unassembled WGS sequence"/>
</dbReference>
<feature type="chain" id="PRO_5043527662" description="Venom serine protease 34" evidence="8">
    <location>
        <begin position="20"/>
        <end position="395"/>
    </location>
</feature>
<evidence type="ECO:0000256" key="8">
    <source>
        <dbReference type="SAM" id="SignalP"/>
    </source>
</evidence>
<feature type="domain" description="Peptidase S1" evidence="10">
    <location>
        <begin position="156"/>
        <end position="389"/>
    </location>
</feature>
<dbReference type="FunFam" id="2.40.10.10:FF:000068">
    <property type="entry name" value="transmembrane protease serine 2"/>
    <property type="match status" value="1"/>
</dbReference>
<keyword evidence="6" id="KW-1205">Fibrinolytic toxin</keyword>
<comment type="subcellular location">
    <subcellularLocation>
        <location evidence="1">Secreted</location>
        <location evidence="1">Extracellular space</location>
    </subcellularLocation>
</comment>
<sequence length="395" mass="43496">MRLATPIVVVLTILGDVRAEDSNCGFSQNVEVGKTHYLHNPGYPFNYVPGTKCNWHISCPPGYNCRVDCKVDILKSDDCELDRLLVSRTGINVLSSADLYCDKLDFTAISLHQKLSLALISPGHGNGGKFNCKVVAQPESRDTEPCSCGQSNLTRVWEDQNTSPGEYPSTVALVERDHAGILCGGVMITNKNIVTSAHCTTTKMPEDLNVLAGYRDTSTGVAIAGKKAYGVLKIQEHPSFYGYYNDYDIAIVTLTENIELNEYASPICLPFRFTYEDFVGERLTIVGWDILSNDGPSEILQKVQVEVMHRNTCERVFSNVSWRQICSYSPGLDACEYDSGAQLIYTDRNTEALYLAGIVSSGRVCATAKAPGVHTRVAKMLDWIEATAPAEYCKI</sequence>
<dbReference type="InterPro" id="IPR000859">
    <property type="entry name" value="CUB_dom"/>
</dbReference>
<dbReference type="PANTHER" id="PTHR24252">
    <property type="entry name" value="ACROSIN-RELATED"/>
    <property type="match status" value="1"/>
</dbReference>
<dbReference type="Gene3D" id="2.40.10.10">
    <property type="entry name" value="Trypsin-like serine proteases"/>
    <property type="match status" value="1"/>
</dbReference>
<evidence type="ECO:0000313" key="12">
    <source>
        <dbReference type="Proteomes" id="UP001497472"/>
    </source>
</evidence>
<evidence type="ECO:0000259" key="9">
    <source>
        <dbReference type="PROSITE" id="PS01180"/>
    </source>
</evidence>
<keyword evidence="4" id="KW-1199">Hemostasis impairing toxin</keyword>
<evidence type="ECO:0000256" key="3">
    <source>
        <dbReference type="ARBA" id="ARBA00023157"/>
    </source>
</evidence>
<evidence type="ECO:0000256" key="5">
    <source>
        <dbReference type="ARBA" id="ARBA00055534"/>
    </source>
</evidence>
<name>A0AAV1JFP1_9NEOP</name>
<gene>
    <name evidence="11" type="ORF">LNINA_LOCUS7569</name>
</gene>
<dbReference type="GO" id="GO:0004252">
    <property type="term" value="F:serine-type endopeptidase activity"/>
    <property type="evidence" value="ECO:0007669"/>
    <property type="project" value="InterPro"/>
</dbReference>
<evidence type="ECO:0000313" key="11">
    <source>
        <dbReference type="EMBL" id="CAK1548149.1"/>
    </source>
</evidence>
<dbReference type="EMBL" id="CAVLEF010000010">
    <property type="protein sequence ID" value="CAK1548149.1"/>
    <property type="molecule type" value="Genomic_DNA"/>
</dbReference>
<comment type="caution">
    <text evidence="7">Lacks conserved residue(s) required for the propagation of feature annotation.</text>
</comment>
<evidence type="ECO:0000256" key="4">
    <source>
        <dbReference type="ARBA" id="ARBA00023240"/>
    </source>
</evidence>
<dbReference type="GO" id="GO:0090729">
    <property type="term" value="F:toxin activity"/>
    <property type="evidence" value="ECO:0007669"/>
    <property type="project" value="UniProtKB-KW"/>
</dbReference>
<evidence type="ECO:0008006" key="13">
    <source>
        <dbReference type="Google" id="ProtNLM"/>
    </source>
</evidence>
<organism evidence="11 12">
    <name type="scientific">Leptosia nina</name>
    <dbReference type="NCBI Taxonomy" id="320188"/>
    <lineage>
        <taxon>Eukaryota</taxon>
        <taxon>Metazoa</taxon>
        <taxon>Ecdysozoa</taxon>
        <taxon>Arthropoda</taxon>
        <taxon>Hexapoda</taxon>
        <taxon>Insecta</taxon>
        <taxon>Pterygota</taxon>
        <taxon>Neoptera</taxon>
        <taxon>Endopterygota</taxon>
        <taxon>Lepidoptera</taxon>
        <taxon>Glossata</taxon>
        <taxon>Ditrysia</taxon>
        <taxon>Papilionoidea</taxon>
        <taxon>Pieridae</taxon>
        <taxon>Pierinae</taxon>
        <taxon>Leptosia</taxon>
    </lineage>
</organism>
<accession>A0AAV1JFP1</accession>
<dbReference type="InterPro" id="IPR009003">
    <property type="entry name" value="Peptidase_S1_PA"/>
</dbReference>
<dbReference type="SMART" id="SM00020">
    <property type="entry name" value="Tryp_SPc"/>
    <property type="match status" value="1"/>
</dbReference>
<dbReference type="SUPFAM" id="SSF49854">
    <property type="entry name" value="Spermadhesin, CUB domain"/>
    <property type="match status" value="1"/>
</dbReference>
<comment type="function">
    <text evidence="5">Fibrinolytic activity; shows preferential cleavage of Arg-Gly bonds in all three fibrinogen chains. Contact with the caterpillars causes severe bleeding, due the anticoagulant effect of the protein.</text>
</comment>
<comment type="caution">
    <text evidence="11">The sequence shown here is derived from an EMBL/GenBank/DDBJ whole genome shotgun (WGS) entry which is preliminary data.</text>
</comment>
<dbReference type="SUPFAM" id="SSF50494">
    <property type="entry name" value="Trypsin-like serine proteases"/>
    <property type="match status" value="1"/>
</dbReference>
<dbReference type="PANTHER" id="PTHR24252:SF7">
    <property type="entry name" value="HYALIN"/>
    <property type="match status" value="1"/>
</dbReference>
<dbReference type="Pfam" id="PF00431">
    <property type="entry name" value="CUB"/>
    <property type="match status" value="1"/>
</dbReference>
<dbReference type="InterPro" id="IPR001254">
    <property type="entry name" value="Trypsin_dom"/>
</dbReference>
<dbReference type="InterPro" id="IPR001314">
    <property type="entry name" value="Peptidase_S1A"/>
</dbReference>
<feature type="signal peptide" evidence="8">
    <location>
        <begin position="1"/>
        <end position="19"/>
    </location>
</feature>
<dbReference type="Gene3D" id="2.60.120.290">
    <property type="entry name" value="Spermadhesin, CUB domain"/>
    <property type="match status" value="1"/>
</dbReference>
<keyword evidence="8" id="KW-0732">Signal</keyword>
<protein>
    <recommendedName>
        <fullName evidence="13">Venom serine protease 34</fullName>
    </recommendedName>
</protein>
<dbReference type="InterPro" id="IPR043504">
    <property type="entry name" value="Peptidase_S1_PA_chymotrypsin"/>
</dbReference>
<dbReference type="PROSITE" id="PS01180">
    <property type="entry name" value="CUB"/>
    <property type="match status" value="1"/>
</dbReference>
<proteinExistence type="predicted"/>
<keyword evidence="2" id="KW-0800">Toxin</keyword>
<dbReference type="AlphaFoldDB" id="A0AAV1JFP1"/>
<dbReference type="InterPro" id="IPR035914">
    <property type="entry name" value="Sperma_CUB_dom_sf"/>
</dbReference>
<reference evidence="11 12" key="1">
    <citation type="submission" date="2023-11" db="EMBL/GenBank/DDBJ databases">
        <authorList>
            <person name="Okamura Y."/>
        </authorList>
    </citation>
    <scope>NUCLEOTIDE SEQUENCE [LARGE SCALE GENOMIC DNA]</scope>
</reference>
<dbReference type="GO" id="GO:0006508">
    <property type="term" value="P:proteolysis"/>
    <property type="evidence" value="ECO:0007669"/>
    <property type="project" value="InterPro"/>
</dbReference>
<dbReference type="CDD" id="cd00190">
    <property type="entry name" value="Tryp_SPc"/>
    <property type="match status" value="1"/>
</dbReference>
<evidence type="ECO:0000256" key="6">
    <source>
        <dbReference type="ARBA" id="ARBA00084094"/>
    </source>
</evidence>
<keyword evidence="12" id="KW-1185">Reference proteome</keyword>
<dbReference type="PROSITE" id="PS50240">
    <property type="entry name" value="TRYPSIN_DOM"/>
    <property type="match status" value="1"/>
</dbReference>
<dbReference type="GO" id="GO:0005576">
    <property type="term" value="C:extracellular region"/>
    <property type="evidence" value="ECO:0007669"/>
    <property type="project" value="UniProtKB-SubCell"/>
</dbReference>
<evidence type="ECO:0000256" key="7">
    <source>
        <dbReference type="PROSITE-ProRule" id="PRU00059"/>
    </source>
</evidence>
<dbReference type="Pfam" id="PF00089">
    <property type="entry name" value="Trypsin"/>
    <property type="match status" value="1"/>
</dbReference>
<dbReference type="PRINTS" id="PR00722">
    <property type="entry name" value="CHYMOTRYPSIN"/>
</dbReference>
<evidence type="ECO:0000256" key="1">
    <source>
        <dbReference type="ARBA" id="ARBA00004239"/>
    </source>
</evidence>
<evidence type="ECO:0000259" key="10">
    <source>
        <dbReference type="PROSITE" id="PS50240"/>
    </source>
</evidence>